<sequence length="228" mass="26092">MKAVVAPTYAYVKSRAGEADPPVSVALGKAVEVATSKYNYYYRRARRPPLGYAQRCAVAVLKAELEKMGYRASREEVEEAARRIWRMLAAWSKSPYTRYLKPKTHVVIFLKEGFAGALYAQPDFKDEYTGHFYEVKSFDVEREPRRHVYYQAGVFSLLGPLSLVYFSEDGGYYVLREKAVPRDTGIIDDVVSFLEGRPEGSRVVDLEALKKEHPWVAYRKVNGDWVRA</sequence>
<dbReference type="EMBL" id="CP000505">
    <property type="protein sequence ID" value="ABL78818.1"/>
    <property type="molecule type" value="Genomic_DNA"/>
</dbReference>
<dbReference type="AlphaFoldDB" id="A1S038"/>
<dbReference type="OrthoDB" id="379441at2157"/>
<organism evidence="1 2">
    <name type="scientific">Thermofilum pendens (strain DSM 2475 / Hrk 5)</name>
    <dbReference type="NCBI Taxonomy" id="368408"/>
    <lineage>
        <taxon>Archaea</taxon>
        <taxon>Thermoproteota</taxon>
        <taxon>Thermoprotei</taxon>
        <taxon>Thermofilales</taxon>
        <taxon>Thermofilaceae</taxon>
        <taxon>Thermofilum</taxon>
    </lineage>
</organism>
<accession>A1S038</accession>
<protein>
    <submittedName>
        <fullName evidence="1">Uncharacterized protein</fullName>
    </submittedName>
</protein>
<name>A1S038_THEPD</name>
<evidence type="ECO:0000313" key="1">
    <source>
        <dbReference type="EMBL" id="ABL78818.1"/>
    </source>
</evidence>
<dbReference type="HOGENOM" id="CLU_1197682_0_0_2"/>
<dbReference type="eggNOG" id="arCOG07685">
    <property type="taxonomic scope" value="Archaea"/>
</dbReference>
<dbReference type="EnsemblBacteria" id="ABL78818">
    <property type="protein sequence ID" value="ABL78818"/>
    <property type="gene ID" value="Tpen_1421"/>
</dbReference>
<dbReference type="Proteomes" id="UP000000641">
    <property type="component" value="Chromosome"/>
</dbReference>
<dbReference type="GeneID" id="4600738"/>
<reference evidence="2" key="1">
    <citation type="journal article" date="2008" name="J. Bacteriol.">
        <title>Genome sequence of Thermofilum pendens reveals an exceptional loss of biosynthetic pathways without genome reduction.</title>
        <authorList>
            <person name="Anderson I."/>
            <person name="Rodriguez J."/>
            <person name="Susanti D."/>
            <person name="Porat I."/>
            <person name="Reich C."/>
            <person name="Ulrich L.E."/>
            <person name="Elkins J.G."/>
            <person name="Mavromatis K."/>
            <person name="Lykidis A."/>
            <person name="Kim E."/>
            <person name="Thompson L.S."/>
            <person name="Nolan M."/>
            <person name="Land M."/>
            <person name="Copeland A."/>
            <person name="Lapidus A."/>
            <person name="Lucas S."/>
            <person name="Detter C."/>
            <person name="Zhulin I.B."/>
            <person name="Olsen G.J."/>
            <person name="Whitman W."/>
            <person name="Mukhopadhyay B."/>
            <person name="Bristow J."/>
            <person name="Kyrpides N."/>
        </authorList>
    </citation>
    <scope>NUCLEOTIDE SEQUENCE [LARGE SCALE GENOMIC DNA]</scope>
    <source>
        <strain evidence="2">DSM 2475 / Hrk 5</strain>
    </source>
</reference>
<keyword evidence="2" id="KW-1185">Reference proteome</keyword>
<dbReference type="KEGG" id="tpe:Tpen_1421"/>
<evidence type="ECO:0000313" key="2">
    <source>
        <dbReference type="Proteomes" id="UP000000641"/>
    </source>
</evidence>
<proteinExistence type="predicted"/>
<gene>
    <name evidence="1" type="ordered locus">Tpen_1421</name>
</gene>
<dbReference type="STRING" id="368408.Tpen_1421"/>
<dbReference type="RefSeq" id="WP_011753083.1">
    <property type="nucleotide sequence ID" value="NC_008698.1"/>
</dbReference>